<dbReference type="OrthoDB" id="1750165at2759"/>
<dbReference type="Pfam" id="PF13976">
    <property type="entry name" value="gag_pre-integrs"/>
    <property type="match status" value="1"/>
</dbReference>
<dbReference type="Pfam" id="PF00665">
    <property type="entry name" value="rve"/>
    <property type="match status" value="1"/>
</dbReference>
<dbReference type="SUPFAM" id="SSF53098">
    <property type="entry name" value="Ribonuclease H-like"/>
    <property type="match status" value="1"/>
</dbReference>
<evidence type="ECO:0000256" key="2">
    <source>
        <dbReference type="ARBA" id="ARBA00022723"/>
    </source>
</evidence>
<keyword evidence="7" id="KW-1185">Reference proteome</keyword>
<dbReference type="Gene3D" id="3.30.420.10">
    <property type="entry name" value="Ribonuclease H-like superfamily/Ribonuclease H"/>
    <property type="match status" value="1"/>
</dbReference>
<evidence type="ECO:0000256" key="1">
    <source>
        <dbReference type="ARBA" id="ARBA00022670"/>
    </source>
</evidence>
<gene>
    <name evidence="6" type="ORF">F511_17540</name>
</gene>
<dbReference type="InterPro" id="IPR013103">
    <property type="entry name" value="RVT_2"/>
</dbReference>
<evidence type="ECO:0000313" key="7">
    <source>
        <dbReference type="Proteomes" id="UP000250235"/>
    </source>
</evidence>
<dbReference type="GO" id="GO:0015074">
    <property type="term" value="P:DNA integration"/>
    <property type="evidence" value="ECO:0007669"/>
    <property type="project" value="InterPro"/>
</dbReference>
<name>A0A2Z7C0E8_9LAMI</name>
<dbReference type="InterPro" id="IPR012337">
    <property type="entry name" value="RNaseH-like_sf"/>
</dbReference>
<evidence type="ECO:0000259" key="5">
    <source>
        <dbReference type="PROSITE" id="PS50994"/>
    </source>
</evidence>
<dbReference type="Pfam" id="PF07727">
    <property type="entry name" value="RVT_2"/>
    <property type="match status" value="1"/>
</dbReference>
<proteinExistence type="predicted"/>
<dbReference type="GO" id="GO:0003676">
    <property type="term" value="F:nucleic acid binding"/>
    <property type="evidence" value="ECO:0007669"/>
    <property type="project" value="InterPro"/>
</dbReference>
<dbReference type="Pfam" id="PF22936">
    <property type="entry name" value="Pol_BBD"/>
    <property type="match status" value="1"/>
</dbReference>
<dbReference type="AlphaFoldDB" id="A0A2Z7C0E8"/>
<dbReference type="InterPro" id="IPR036397">
    <property type="entry name" value="RNaseH_sf"/>
</dbReference>
<dbReference type="Pfam" id="PF25597">
    <property type="entry name" value="SH3_retrovirus"/>
    <property type="match status" value="1"/>
</dbReference>
<keyword evidence="1" id="KW-0645">Protease</keyword>
<accession>A0A2Z7C0E8</accession>
<dbReference type="PANTHER" id="PTHR42648:SF31">
    <property type="entry name" value="RNA-DIRECTED DNA POLYMERASE"/>
    <property type="match status" value="1"/>
</dbReference>
<evidence type="ECO:0000256" key="4">
    <source>
        <dbReference type="ARBA" id="ARBA00022801"/>
    </source>
</evidence>
<protein>
    <recommendedName>
        <fullName evidence="5">Integrase catalytic domain-containing protein</fullName>
    </recommendedName>
</protein>
<keyword evidence="3" id="KW-0064">Aspartyl protease</keyword>
<dbReference type="Proteomes" id="UP000250235">
    <property type="component" value="Unassembled WGS sequence"/>
</dbReference>
<evidence type="ECO:0000313" key="6">
    <source>
        <dbReference type="EMBL" id="KZV39348.1"/>
    </source>
</evidence>
<evidence type="ECO:0000256" key="3">
    <source>
        <dbReference type="ARBA" id="ARBA00022750"/>
    </source>
</evidence>
<dbReference type="PANTHER" id="PTHR42648">
    <property type="entry name" value="TRANSPOSASE, PUTATIVE-RELATED"/>
    <property type="match status" value="1"/>
</dbReference>
<dbReference type="InterPro" id="IPR039537">
    <property type="entry name" value="Retrotran_Ty1/copia-like"/>
</dbReference>
<keyword evidence="2" id="KW-0479">Metal-binding</keyword>
<dbReference type="GO" id="GO:0046872">
    <property type="term" value="F:metal ion binding"/>
    <property type="evidence" value="ECO:0007669"/>
    <property type="project" value="UniProtKB-KW"/>
</dbReference>
<dbReference type="GO" id="GO:0004190">
    <property type="term" value="F:aspartic-type endopeptidase activity"/>
    <property type="evidence" value="ECO:0007669"/>
    <property type="project" value="UniProtKB-KW"/>
</dbReference>
<dbReference type="PROSITE" id="PS50994">
    <property type="entry name" value="INTEGRASE"/>
    <property type="match status" value="1"/>
</dbReference>
<dbReference type="InterPro" id="IPR025724">
    <property type="entry name" value="GAG-pre-integrase_dom"/>
</dbReference>
<reference evidence="6 7" key="1">
    <citation type="journal article" date="2015" name="Proc. Natl. Acad. Sci. U.S.A.">
        <title>The resurrection genome of Boea hygrometrica: A blueprint for survival of dehydration.</title>
        <authorList>
            <person name="Xiao L."/>
            <person name="Yang G."/>
            <person name="Zhang L."/>
            <person name="Yang X."/>
            <person name="Zhao S."/>
            <person name="Ji Z."/>
            <person name="Zhou Q."/>
            <person name="Hu M."/>
            <person name="Wang Y."/>
            <person name="Chen M."/>
            <person name="Xu Y."/>
            <person name="Jin H."/>
            <person name="Xiao X."/>
            <person name="Hu G."/>
            <person name="Bao F."/>
            <person name="Hu Y."/>
            <person name="Wan P."/>
            <person name="Li L."/>
            <person name="Deng X."/>
            <person name="Kuang T."/>
            <person name="Xiang C."/>
            <person name="Zhu J.K."/>
            <person name="Oliver M.J."/>
            <person name="He Y."/>
        </authorList>
    </citation>
    <scope>NUCLEOTIDE SEQUENCE [LARGE SCALE GENOMIC DNA]</scope>
    <source>
        <strain evidence="7">cv. XS01</strain>
    </source>
</reference>
<dbReference type="GO" id="GO:0006508">
    <property type="term" value="P:proteolysis"/>
    <property type="evidence" value="ECO:0007669"/>
    <property type="project" value="UniProtKB-KW"/>
</dbReference>
<dbReference type="InterPro" id="IPR001584">
    <property type="entry name" value="Integrase_cat-core"/>
</dbReference>
<dbReference type="EMBL" id="KV001272">
    <property type="protein sequence ID" value="KZV39348.1"/>
    <property type="molecule type" value="Genomic_DNA"/>
</dbReference>
<organism evidence="6 7">
    <name type="scientific">Dorcoceras hygrometricum</name>
    <dbReference type="NCBI Taxonomy" id="472368"/>
    <lineage>
        <taxon>Eukaryota</taxon>
        <taxon>Viridiplantae</taxon>
        <taxon>Streptophyta</taxon>
        <taxon>Embryophyta</taxon>
        <taxon>Tracheophyta</taxon>
        <taxon>Spermatophyta</taxon>
        <taxon>Magnoliopsida</taxon>
        <taxon>eudicotyledons</taxon>
        <taxon>Gunneridae</taxon>
        <taxon>Pentapetalae</taxon>
        <taxon>asterids</taxon>
        <taxon>lamiids</taxon>
        <taxon>Lamiales</taxon>
        <taxon>Gesneriaceae</taxon>
        <taxon>Didymocarpoideae</taxon>
        <taxon>Trichosporeae</taxon>
        <taxon>Loxocarpinae</taxon>
        <taxon>Dorcoceras</taxon>
    </lineage>
</organism>
<dbReference type="SUPFAM" id="SSF56672">
    <property type="entry name" value="DNA/RNA polymerases"/>
    <property type="match status" value="1"/>
</dbReference>
<sequence length="1025" mass="116070">MVISWILNSVSREIADSLSTAYEIWNDPRDRFHQSNAPRIFQVKRLLAELHQGAMDINSYYTKMRTLWDELKDFQPISVCRCGSMKEWMDYQNQECAMQFLMGLNESYAQIRAQILLMDPLPVISKIFSLVVQEERQRSIHQGVGGKLLDQPLVMNYGANVAAVKGTYNPKGIKSDKVTCTHCHLPNHTVDKCYKLHGYPPGHPRYKLKQSDKKSHMIQSQPQADGTASVVGDILKPEHCRQLIAFLSSQLQLGNGTTMALQQPQQPPESSTSCFNDTYSLSTSHTAFPTFSWIIDTGATHHICCSLHHFVSFKPFNSNVTLPNSLNIPVTHIGSVMLLPEIILQNVLFVPQFKFNLLSISSLTKQIPCSVSFSSELCQIQVLNQARTIGTGRRIGDLYLLTSPPSSRMEVCATVHSKTQLWHYRLGHISLPRLSILGDVIQESFSNNEALSACEICHLSKQKRLPFISNNTVVDSCFDLVHIDIWGPFNPMNVDGFKYFLTIVDDHSRYTWVQLLKSKSDVTIIFPAFCRMIRTQFGKSIKAVRSDNAPELQFSEFFKAEGIVSYHSCVERPQQNSIVERKHQHILNVARALLFQSNIPLVYWSDCILTSVYLINRVPAPILSNKTPFEVMHTKIPNFSHLRVFGCLCYGSTLLSHRTKFSPRAIRSIFLGYPPGYKGYKLLNLDTNEIYISRDVTFHETVFPFRNKPLSAAEPCLNEFDTLSTTQNVQNPPNVDAPVVNDPLNGRHRKRPSHLSDYHCYAVCDPSCTSTAHPLSKVLSTHKLSNPYKALVMNISSIIEPNSYNQAVLKPEWCQAMDAELEALERNNTWSIVSLPPGKHTVGCRWVYKAKFRADGSLERYKARLVAKGYTQQEGVEFFETFSPVAKIVTVRTLLALAAIHGWSLTQLDVNNAFLHGDLNEEIYMSLPPGYQKCSNRLPHNAVCKLHKSLYGLKQASRQWFAKFSSTLLDIGFMQSHADNSLFIRSGSTGFIALLVYVDDVIIAANFTEERCTEIERRQDSHMKR</sequence>
<dbReference type="InterPro" id="IPR054722">
    <property type="entry name" value="PolX-like_BBD"/>
</dbReference>
<keyword evidence="4" id="KW-0378">Hydrolase</keyword>
<dbReference type="InterPro" id="IPR057670">
    <property type="entry name" value="SH3_retrovirus"/>
</dbReference>
<dbReference type="InterPro" id="IPR043502">
    <property type="entry name" value="DNA/RNA_pol_sf"/>
</dbReference>
<feature type="domain" description="Integrase catalytic" evidence="5">
    <location>
        <begin position="462"/>
        <end position="636"/>
    </location>
</feature>